<evidence type="ECO:0008006" key="3">
    <source>
        <dbReference type="Google" id="ProtNLM"/>
    </source>
</evidence>
<sequence>MPVTLIILAAKYRKAKRVGGIDNVARAVFSALQRDGAAVVLSGKGD</sequence>
<name>A0ABS9LI01_9BRAD</name>
<dbReference type="EMBL" id="JAKLUA010000001">
    <property type="protein sequence ID" value="MCG2666409.1"/>
    <property type="molecule type" value="Genomic_DNA"/>
</dbReference>
<dbReference type="RefSeq" id="WP_237869534.1">
    <property type="nucleotide sequence ID" value="NZ_JAKLUA010000001.1"/>
</dbReference>
<accession>A0ABS9LI01</accession>
<keyword evidence="2" id="KW-1185">Reference proteome</keyword>
<reference evidence="1" key="1">
    <citation type="submission" date="2022-01" db="EMBL/GenBank/DDBJ databases">
        <title>Genome sequnece data of strain Bradyrhizobium sp. nov.</title>
        <authorList>
            <person name="Zhang J."/>
        </authorList>
    </citation>
    <scope>NUCLEOTIDE SEQUENCE</scope>
    <source>
        <strain evidence="1">WYCCWR 12774</strain>
    </source>
</reference>
<protein>
    <recommendedName>
        <fullName evidence="3">Glycosyltransferase family 1 protein</fullName>
    </recommendedName>
</protein>
<proteinExistence type="predicted"/>
<gene>
    <name evidence="1" type="ORF">L6637_05580</name>
</gene>
<evidence type="ECO:0000313" key="2">
    <source>
        <dbReference type="Proteomes" id="UP001139012"/>
    </source>
</evidence>
<dbReference type="Proteomes" id="UP001139012">
    <property type="component" value="Unassembled WGS sequence"/>
</dbReference>
<comment type="caution">
    <text evidence="1">The sequence shown here is derived from an EMBL/GenBank/DDBJ whole genome shotgun (WGS) entry which is preliminary data.</text>
</comment>
<organism evidence="1 2">
    <name type="scientific">Bradyrhizobium zhengyangense</name>
    <dbReference type="NCBI Taxonomy" id="2911009"/>
    <lineage>
        <taxon>Bacteria</taxon>
        <taxon>Pseudomonadati</taxon>
        <taxon>Pseudomonadota</taxon>
        <taxon>Alphaproteobacteria</taxon>
        <taxon>Hyphomicrobiales</taxon>
        <taxon>Nitrobacteraceae</taxon>
        <taxon>Bradyrhizobium</taxon>
    </lineage>
</organism>
<evidence type="ECO:0000313" key="1">
    <source>
        <dbReference type="EMBL" id="MCG2666409.1"/>
    </source>
</evidence>